<evidence type="ECO:0000313" key="2">
    <source>
        <dbReference type="Proteomes" id="UP001285921"/>
    </source>
</evidence>
<dbReference type="Proteomes" id="UP001285921">
    <property type="component" value="Unassembled WGS sequence"/>
</dbReference>
<sequence>MEYGNKHIYTIFGLRLASEIELPELPIDIDDSTEPDAWITFADLSEYVADWNQDKQSWADEEQVQIYVPNVAFYRVLHKHVQVMPFEGADPGRYRLYILGVCCSVLLTRRGIVFMRAGGVVIDGRAYAILDDNIAGKSTLREEFKQKGYKLLSDDIVGVSINEKTNQLTAYPSYPQQETLRYQMECFQQEPIILAGIFECASANIPRIGINPLTPLQRVKLLRNYFYLNEIMRGMCIEQWLITFATKVALAIPVYQSMRPVTNFQSSELVNQILRTARGAERILL</sequence>
<gene>
    <name evidence="1" type="ORF">PghCCS26_37690</name>
</gene>
<proteinExistence type="predicted"/>
<protein>
    <submittedName>
        <fullName evidence="1">Uncharacterized protein</fullName>
    </submittedName>
</protein>
<dbReference type="RefSeq" id="WP_317980863.1">
    <property type="nucleotide sequence ID" value="NZ_BTCL01000014.1"/>
</dbReference>
<dbReference type="InterPro" id="IPR027417">
    <property type="entry name" value="P-loop_NTPase"/>
</dbReference>
<accession>A0ABQ6NNF7</accession>
<comment type="caution">
    <text evidence="1">The sequence shown here is derived from an EMBL/GenBank/DDBJ whole genome shotgun (WGS) entry which is preliminary data.</text>
</comment>
<reference evidence="1 2" key="1">
    <citation type="submission" date="2023-05" db="EMBL/GenBank/DDBJ databases">
        <title>Draft genome of Paenibacillus sp. CCS26.</title>
        <authorList>
            <person name="Akita H."/>
            <person name="Shinto Y."/>
            <person name="Kimura Z."/>
        </authorList>
    </citation>
    <scope>NUCLEOTIDE SEQUENCE [LARGE SCALE GENOMIC DNA]</scope>
    <source>
        <strain evidence="1 2">CCS26</strain>
    </source>
</reference>
<evidence type="ECO:0000313" key="1">
    <source>
        <dbReference type="EMBL" id="GMK46640.1"/>
    </source>
</evidence>
<keyword evidence="2" id="KW-1185">Reference proteome</keyword>
<dbReference type="EMBL" id="BTCL01000014">
    <property type="protein sequence ID" value="GMK46640.1"/>
    <property type="molecule type" value="Genomic_DNA"/>
</dbReference>
<organism evidence="1 2">
    <name type="scientific">Paenibacillus glycanilyticus</name>
    <dbReference type="NCBI Taxonomy" id="126569"/>
    <lineage>
        <taxon>Bacteria</taxon>
        <taxon>Bacillati</taxon>
        <taxon>Bacillota</taxon>
        <taxon>Bacilli</taxon>
        <taxon>Bacillales</taxon>
        <taxon>Paenibacillaceae</taxon>
        <taxon>Paenibacillus</taxon>
    </lineage>
</organism>
<dbReference type="Gene3D" id="3.40.50.300">
    <property type="entry name" value="P-loop containing nucleotide triphosphate hydrolases"/>
    <property type="match status" value="1"/>
</dbReference>
<name>A0ABQ6NNF7_9BACL</name>